<organism evidence="4 5">
    <name type="scientific">Candidatus Eubacterium avistercoris</name>
    <dbReference type="NCBI Taxonomy" id="2838567"/>
    <lineage>
        <taxon>Bacteria</taxon>
        <taxon>Bacillati</taxon>
        <taxon>Bacillota</taxon>
        <taxon>Clostridia</taxon>
        <taxon>Eubacteriales</taxon>
        <taxon>Eubacteriaceae</taxon>
        <taxon>Eubacterium</taxon>
    </lineage>
</organism>
<keyword evidence="2" id="KW-0472">Membrane</keyword>
<dbReference type="NCBIfam" id="TIGR00350">
    <property type="entry name" value="lytR_cpsA_psr"/>
    <property type="match status" value="1"/>
</dbReference>
<dbReference type="AlphaFoldDB" id="A0A9D2D3S8"/>
<gene>
    <name evidence="4" type="ORF">IAA08_08920</name>
</gene>
<comment type="similarity">
    <text evidence="1">Belongs to the LytR/CpsA/Psr (LCP) family.</text>
</comment>
<accession>A0A9D2D3S8</accession>
<keyword evidence="2" id="KW-0812">Transmembrane</keyword>
<keyword evidence="2" id="KW-1133">Transmembrane helix</keyword>
<dbReference type="Proteomes" id="UP000824024">
    <property type="component" value="Unassembled WGS sequence"/>
</dbReference>
<feature type="transmembrane region" description="Helical" evidence="2">
    <location>
        <begin position="21"/>
        <end position="41"/>
    </location>
</feature>
<dbReference type="InterPro" id="IPR050922">
    <property type="entry name" value="LytR/CpsA/Psr_CW_biosynth"/>
</dbReference>
<evidence type="ECO:0000313" key="5">
    <source>
        <dbReference type="Proteomes" id="UP000824024"/>
    </source>
</evidence>
<evidence type="ECO:0000259" key="3">
    <source>
        <dbReference type="Pfam" id="PF03816"/>
    </source>
</evidence>
<dbReference type="InterPro" id="IPR004474">
    <property type="entry name" value="LytR_CpsA_psr"/>
</dbReference>
<dbReference type="PANTHER" id="PTHR33392:SF6">
    <property type="entry name" value="POLYISOPRENYL-TEICHOIC ACID--PEPTIDOGLYCAN TEICHOIC ACID TRANSFERASE TAGU"/>
    <property type="match status" value="1"/>
</dbReference>
<feature type="domain" description="Cell envelope-related transcriptional attenuator" evidence="3">
    <location>
        <begin position="118"/>
        <end position="276"/>
    </location>
</feature>
<reference evidence="4" key="2">
    <citation type="submission" date="2021-04" db="EMBL/GenBank/DDBJ databases">
        <authorList>
            <person name="Gilroy R."/>
        </authorList>
    </citation>
    <scope>NUCLEOTIDE SEQUENCE</scope>
    <source>
        <strain evidence="4">CHK192-9172</strain>
    </source>
</reference>
<dbReference type="PANTHER" id="PTHR33392">
    <property type="entry name" value="POLYISOPRENYL-TEICHOIC ACID--PEPTIDOGLYCAN TEICHOIC ACID TRANSFERASE TAGU"/>
    <property type="match status" value="1"/>
</dbReference>
<protein>
    <submittedName>
        <fullName evidence="4">LCP family protein</fullName>
    </submittedName>
</protein>
<reference evidence="4" key="1">
    <citation type="journal article" date="2021" name="PeerJ">
        <title>Extensive microbial diversity within the chicken gut microbiome revealed by metagenomics and culture.</title>
        <authorList>
            <person name="Gilroy R."/>
            <person name="Ravi A."/>
            <person name="Getino M."/>
            <person name="Pursley I."/>
            <person name="Horton D.L."/>
            <person name="Alikhan N.F."/>
            <person name="Baker D."/>
            <person name="Gharbi K."/>
            <person name="Hall N."/>
            <person name="Watson M."/>
            <person name="Adriaenssens E.M."/>
            <person name="Foster-Nyarko E."/>
            <person name="Jarju S."/>
            <person name="Secka A."/>
            <person name="Antonio M."/>
            <person name="Oren A."/>
            <person name="Chaudhuri R.R."/>
            <person name="La Ragione R."/>
            <person name="Hildebrand F."/>
            <person name="Pallen M.J."/>
        </authorList>
    </citation>
    <scope>NUCLEOTIDE SEQUENCE</scope>
    <source>
        <strain evidence="4">CHK192-9172</strain>
    </source>
</reference>
<dbReference type="EMBL" id="DXCH01000246">
    <property type="protein sequence ID" value="HIZ08043.1"/>
    <property type="molecule type" value="Genomic_DNA"/>
</dbReference>
<evidence type="ECO:0000313" key="4">
    <source>
        <dbReference type="EMBL" id="HIZ08043.1"/>
    </source>
</evidence>
<name>A0A9D2D3S8_9FIRM</name>
<comment type="caution">
    <text evidence="4">The sequence shown here is derived from an EMBL/GenBank/DDBJ whole genome shotgun (WGS) entry which is preliminary data.</text>
</comment>
<evidence type="ECO:0000256" key="2">
    <source>
        <dbReference type="SAM" id="Phobius"/>
    </source>
</evidence>
<proteinExistence type="inferred from homology"/>
<dbReference type="Gene3D" id="3.40.630.190">
    <property type="entry name" value="LCP protein"/>
    <property type="match status" value="1"/>
</dbReference>
<sequence>MKKKITEGKKKKKSRLKIIAAAVLGIILLIAAGSGLGFLYLRYQGEKNLKTQVSAISEDISDAESASGTSEEEQNGLYITYEGKKYQYNPDVINILCLGIDKDIPIEEKRDTGSEGLADAVILASIDTKENKLNFLAVPRETIVPVKLIDTAGNFVRTENEQITLQYAYGQTAEKSCELMTDAVSNLLFQLPIQRYCAINFQALPALNDAIGGVDLVSIETVHWWNGSFYEGQQLHLEGQSALDYVRQRDEMIPKSSMGRLERQKQYITCYLEQAKKAVGKDITLPVKLFQSLTENMCTNVTVADITYLVPKLLNMDVNMDNISMVPGETITGGEHEEYHVDTESLKQLVVQMFYKEVPAENAN</sequence>
<dbReference type="Pfam" id="PF03816">
    <property type="entry name" value="LytR_cpsA_psr"/>
    <property type="match status" value="1"/>
</dbReference>
<evidence type="ECO:0000256" key="1">
    <source>
        <dbReference type="ARBA" id="ARBA00006068"/>
    </source>
</evidence>